<evidence type="ECO:0000313" key="1">
    <source>
        <dbReference type="EMBL" id="RIX98171.1"/>
    </source>
</evidence>
<evidence type="ECO:0000313" key="2">
    <source>
        <dbReference type="Proteomes" id="UP000265750"/>
    </source>
</evidence>
<dbReference type="EMBL" id="QYRN01000011">
    <property type="protein sequence ID" value="RIX98171.1"/>
    <property type="molecule type" value="Genomic_DNA"/>
</dbReference>
<sequence>MRTEPGSGAFFERAVTIHRFDCQAIAGQGGESDFEGDEGALEAILPSEAAVRYGLEARLAYDGLRRLAGHVAGLLLLAEAGGGRRVLDLPDLRAARDRLAEIEASLAALRPPLRFEPHRRRLCEAHRRAAEVMGLVEALGGPADAATARDAALREVKTLCAILRSASEPRVGLAMVDLRHACCNCAPR</sequence>
<gene>
    <name evidence="1" type="ORF">D3218_17455</name>
</gene>
<organism evidence="1 2">
    <name type="scientific">Aureimonas flava</name>
    <dbReference type="NCBI Taxonomy" id="2320271"/>
    <lineage>
        <taxon>Bacteria</taxon>
        <taxon>Pseudomonadati</taxon>
        <taxon>Pseudomonadota</taxon>
        <taxon>Alphaproteobacteria</taxon>
        <taxon>Hyphomicrobiales</taxon>
        <taxon>Aurantimonadaceae</taxon>
        <taxon>Aureimonas</taxon>
    </lineage>
</organism>
<accession>A0A3A1WIN9</accession>
<comment type="caution">
    <text evidence="1">The sequence shown here is derived from an EMBL/GenBank/DDBJ whole genome shotgun (WGS) entry which is preliminary data.</text>
</comment>
<proteinExistence type="predicted"/>
<dbReference type="AlphaFoldDB" id="A0A3A1WIN9"/>
<dbReference type="RefSeq" id="WP_119541363.1">
    <property type="nucleotide sequence ID" value="NZ_QYRN01000011.1"/>
</dbReference>
<protein>
    <submittedName>
        <fullName evidence="1">Uncharacterized protein</fullName>
    </submittedName>
</protein>
<name>A0A3A1WIN9_9HYPH</name>
<reference evidence="2" key="1">
    <citation type="submission" date="2018-09" db="EMBL/GenBank/DDBJ databases">
        <authorList>
            <person name="Tuo L."/>
        </authorList>
    </citation>
    <scope>NUCLEOTIDE SEQUENCE [LARGE SCALE GENOMIC DNA]</scope>
    <source>
        <strain evidence="2">M2BS4Y-1</strain>
    </source>
</reference>
<dbReference type="Proteomes" id="UP000265750">
    <property type="component" value="Unassembled WGS sequence"/>
</dbReference>
<keyword evidence="2" id="KW-1185">Reference proteome</keyword>
<dbReference type="OrthoDB" id="8096169at2"/>